<accession>A0A941IKB2</accession>
<dbReference type="InterPro" id="IPR028098">
    <property type="entry name" value="Glyco_trans_4-like_N"/>
</dbReference>
<dbReference type="AlphaFoldDB" id="A0A941IKB2"/>
<name>A0A941IKB2_9ACTN</name>
<keyword evidence="2" id="KW-0808">Transferase</keyword>
<feature type="domain" description="Glycosyltransferase subfamily 4-like N-terminal" evidence="4">
    <location>
        <begin position="12"/>
        <end position="139"/>
    </location>
</feature>
<evidence type="ECO:0000259" key="3">
    <source>
        <dbReference type="Pfam" id="PF00534"/>
    </source>
</evidence>
<dbReference type="PANTHER" id="PTHR45947:SF3">
    <property type="entry name" value="SULFOQUINOVOSYL TRANSFERASE SQD2"/>
    <property type="match status" value="1"/>
</dbReference>
<dbReference type="InterPro" id="IPR001296">
    <property type="entry name" value="Glyco_trans_1"/>
</dbReference>
<keyword evidence="6" id="KW-1185">Reference proteome</keyword>
<dbReference type="CDD" id="cd03801">
    <property type="entry name" value="GT4_PimA-like"/>
    <property type="match status" value="1"/>
</dbReference>
<sequence length="349" mass="36372">MRVVLVLGPSTGGIGTYVRALVEHCVGLGDQVVVVGPASTERHFAFTATGARFVTPQRLRRVLKHADVVHSHGFKAAALVNLALTGRRSPRHVVTLHNPLPATGPRAVVGRFAVRGPDVVLGASSDLVQRARELGAAREVSLCPVPAPPLPEPTRSRVEIRRDLAVPDGDNLLLAVGRLAPQKSLPVLLDAIALLGDLPVRLAIAGEGAERAALAARIESDKLPVALLGHRGDVADLLAAADVFVLASRWEARALVVQEALRAGVPVVATAVGGLPELVGGAAILVPADDAAALAGQIRRVVTDPALRNGMRAAGPVRAATWPPYAEALAVARAWYRERNSPATQSAVA</sequence>
<dbReference type="PANTHER" id="PTHR45947">
    <property type="entry name" value="SULFOQUINOVOSYL TRANSFERASE SQD2"/>
    <property type="match status" value="1"/>
</dbReference>
<evidence type="ECO:0000313" key="5">
    <source>
        <dbReference type="EMBL" id="MBR7830369.1"/>
    </source>
</evidence>
<evidence type="ECO:0000256" key="1">
    <source>
        <dbReference type="ARBA" id="ARBA00022676"/>
    </source>
</evidence>
<dbReference type="RefSeq" id="WP_212521494.1">
    <property type="nucleotide sequence ID" value="NZ_JAGSOH010000128.1"/>
</dbReference>
<dbReference type="Proteomes" id="UP000676325">
    <property type="component" value="Unassembled WGS sequence"/>
</dbReference>
<gene>
    <name evidence="5" type="ORF">KDK95_28965</name>
</gene>
<reference evidence="5" key="1">
    <citation type="submission" date="2021-04" db="EMBL/GenBank/DDBJ databases">
        <title>Genome based classification of Actinospica acidithermotolerans sp. nov., an actinobacterium isolated from an Indonesian hot spring.</title>
        <authorList>
            <person name="Kusuma A.B."/>
            <person name="Putra K.E."/>
            <person name="Nafisah S."/>
            <person name="Loh J."/>
            <person name="Nouioui I."/>
            <person name="Goodfellow M."/>
        </authorList>
    </citation>
    <scope>NUCLEOTIDE SEQUENCE</scope>
    <source>
        <strain evidence="5">MGRD01-02</strain>
    </source>
</reference>
<evidence type="ECO:0000313" key="6">
    <source>
        <dbReference type="Proteomes" id="UP000676325"/>
    </source>
</evidence>
<evidence type="ECO:0000259" key="4">
    <source>
        <dbReference type="Pfam" id="PF13579"/>
    </source>
</evidence>
<keyword evidence="1" id="KW-0328">Glycosyltransferase</keyword>
<protein>
    <submittedName>
        <fullName evidence="5">Glycosyltransferase family 4 protein</fullName>
    </submittedName>
</protein>
<dbReference type="Pfam" id="PF00534">
    <property type="entry name" value="Glycos_transf_1"/>
    <property type="match status" value="1"/>
</dbReference>
<dbReference type="SUPFAM" id="SSF53756">
    <property type="entry name" value="UDP-Glycosyltransferase/glycogen phosphorylase"/>
    <property type="match status" value="1"/>
</dbReference>
<comment type="caution">
    <text evidence="5">The sequence shown here is derived from an EMBL/GenBank/DDBJ whole genome shotgun (WGS) entry which is preliminary data.</text>
</comment>
<dbReference type="Gene3D" id="3.40.50.2000">
    <property type="entry name" value="Glycogen Phosphorylase B"/>
    <property type="match status" value="2"/>
</dbReference>
<evidence type="ECO:0000256" key="2">
    <source>
        <dbReference type="ARBA" id="ARBA00022679"/>
    </source>
</evidence>
<dbReference type="GO" id="GO:0016758">
    <property type="term" value="F:hexosyltransferase activity"/>
    <property type="evidence" value="ECO:0007669"/>
    <property type="project" value="TreeGrafter"/>
</dbReference>
<dbReference type="InterPro" id="IPR050194">
    <property type="entry name" value="Glycosyltransferase_grp1"/>
</dbReference>
<proteinExistence type="predicted"/>
<feature type="domain" description="Glycosyl transferase family 1" evidence="3">
    <location>
        <begin position="159"/>
        <end position="315"/>
    </location>
</feature>
<dbReference type="EMBL" id="JAGSOH010000128">
    <property type="protein sequence ID" value="MBR7830369.1"/>
    <property type="molecule type" value="Genomic_DNA"/>
</dbReference>
<organism evidence="5 6">
    <name type="scientific">Actinospica acidithermotolerans</name>
    <dbReference type="NCBI Taxonomy" id="2828514"/>
    <lineage>
        <taxon>Bacteria</taxon>
        <taxon>Bacillati</taxon>
        <taxon>Actinomycetota</taxon>
        <taxon>Actinomycetes</taxon>
        <taxon>Catenulisporales</taxon>
        <taxon>Actinospicaceae</taxon>
        <taxon>Actinospica</taxon>
    </lineage>
</organism>
<dbReference type="Pfam" id="PF13579">
    <property type="entry name" value="Glyco_trans_4_4"/>
    <property type="match status" value="1"/>
</dbReference>
<dbReference type="GO" id="GO:1901137">
    <property type="term" value="P:carbohydrate derivative biosynthetic process"/>
    <property type="evidence" value="ECO:0007669"/>
    <property type="project" value="UniProtKB-ARBA"/>
</dbReference>